<protein>
    <submittedName>
        <fullName evidence="3">Glycerol-3-phosphate O-acyltransferase 2</fullName>
    </submittedName>
</protein>
<dbReference type="AlphaFoldDB" id="A0A1R1X5E5"/>
<proteinExistence type="predicted"/>
<dbReference type="PANTHER" id="PTHR31605">
    <property type="entry name" value="GLYCEROL-3-PHOSPHATE O-ACYLTRANSFERASE 1"/>
    <property type="match status" value="1"/>
</dbReference>
<keyword evidence="3" id="KW-0012">Acyltransferase</keyword>
<dbReference type="InterPro" id="IPR052744">
    <property type="entry name" value="GPAT/DAPAT"/>
</dbReference>
<keyword evidence="2" id="KW-0812">Transmembrane</keyword>
<dbReference type="Proteomes" id="UP000187283">
    <property type="component" value="Unassembled WGS sequence"/>
</dbReference>
<feature type="region of interest" description="Disordered" evidence="1">
    <location>
        <begin position="278"/>
        <end position="300"/>
    </location>
</feature>
<keyword evidence="2" id="KW-0472">Membrane</keyword>
<dbReference type="OrthoDB" id="2427554at2759"/>
<keyword evidence="2" id="KW-1133">Transmembrane helix</keyword>
<dbReference type="PANTHER" id="PTHR31605:SF0">
    <property type="entry name" value="GLYCEROL-3-PHOSPHATE O-ACYLTRANSFERASE 1"/>
    <property type="match status" value="1"/>
</dbReference>
<organism evidence="3 4">
    <name type="scientific">Smittium culicis</name>
    <dbReference type="NCBI Taxonomy" id="133412"/>
    <lineage>
        <taxon>Eukaryota</taxon>
        <taxon>Fungi</taxon>
        <taxon>Fungi incertae sedis</taxon>
        <taxon>Zoopagomycota</taxon>
        <taxon>Kickxellomycotina</taxon>
        <taxon>Harpellomycetes</taxon>
        <taxon>Harpellales</taxon>
        <taxon>Legeriomycetaceae</taxon>
        <taxon>Smittium</taxon>
    </lineage>
</organism>
<gene>
    <name evidence="3" type="ORF">AYI70_g10693</name>
</gene>
<reference evidence="3 4" key="1">
    <citation type="submission" date="2017-01" db="EMBL/GenBank/DDBJ databases">
        <authorList>
            <person name="Mah S.A."/>
            <person name="Swanson W.J."/>
            <person name="Moy G.W."/>
            <person name="Vacquier V.D."/>
        </authorList>
    </citation>
    <scope>NUCLEOTIDE SEQUENCE [LARGE SCALE GENOMIC DNA]</scope>
    <source>
        <strain evidence="3 4">GSMNP</strain>
    </source>
</reference>
<feature type="transmembrane region" description="Helical" evidence="2">
    <location>
        <begin position="93"/>
        <end position="114"/>
    </location>
</feature>
<evidence type="ECO:0000313" key="3">
    <source>
        <dbReference type="EMBL" id="OMJ09842.1"/>
    </source>
</evidence>
<keyword evidence="3" id="KW-0808">Transferase</keyword>
<name>A0A1R1X5E5_9FUNG</name>
<evidence type="ECO:0000313" key="4">
    <source>
        <dbReference type="Proteomes" id="UP000187283"/>
    </source>
</evidence>
<feature type="transmembrane region" description="Helical" evidence="2">
    <location>
        <begin position="134"/>
        <end position="154"/>
    </location>
</feature>
<dbReference type="STRING" id="133412.A0A1R1X5E5"/>
<sequence length="383" mass="42921">INRVLDYKKKLEYYGIRDHQVEKLHMDRFDAIKLFTWRFIWLVFTGSLALSGAILNLPVFIVTRIVSRIKAKEALAASTVKLKATDVIATWKILVGLVFIPTLYTLYSILYVFYAKNFRFLFFLSPSPNSGFLYSFFQGILLTTFISLASLNFGERAVDIFKSLKPLYTVILDSDNISKKIISERAELSESITQLVNELGPQIYPEYFNKSSESDSESAESSSGIRKRTINKGDGNPDSETESKSTRFSVPSITPKFLSKIRSVSSFDFLGTGTDKIRKLRKSKDENSAEAKSETPEPNGGFFSQIFSVSNLFQVGWFDNSQDSNLPELAEYSKSIKYSGSSYSTDDDASFSSATHSRNSSIDSNFSTDGAKAFGMSPLDPKK</sequence>
<feature type="compositionally biased region" description="Low complexity" evidence="1">
    <location>
        <begin position="338"/>
        <end position="357"/>
    </location>
</feature>
<keyword evidence="4" id="KW-1185">Reference proteome</keyword>
<dbReference type="GO" id="GO:0008654">
    <property type="term" value="P:phospholipid biosynthetic process"/>
    <property type="evidence" value="ECO:0007669"/>
    <property type="project" value="TreeGrafter"/>
</dbReference>
<feature type="region of interest" description="Disordered" evidence="1">
    <location>
        <begin position="210"/>
        <end position="247"/>
    </location>
</feature>
<feature type="region of interest" description="Disordered" evidence="1">
    <location>
        <begin position="338"/>
        <end position="383"/>
    </location>
</feature>
<evidence type="ECO:0000256" key="1">
    <source>
        <dbReference type="SAM" id="MobiDB-lite"/>
    </source>
</evidence>
<feature type="compositionally biased region" description="Polar residues" evidence="1">
    <location>
        <begin position="358"/>
        <end position="368"/>
    </location>
</feature>
<accession>A0A1R1X5E5</accession>
<dbReference type="GO" id="GO:0004366">
    <property type="term" value="F:glycerol-3-phosphate O-acyltransferase activity"/>
    <property type="evidence" value="ECO:0007669"/>
    <property type="project" value="TreeGrafter"/>
</dbReference>
<dbReference type="EMBL" id="LSSN01005293">
    <property type="protein sequence ID" value="OMJ09842.1"/>
    <property type="molecule type" value="Genomic_DNA"/>
</dbReference>
<feature type="transmembrane region" description="Helical" evidence="2">
    <location>
        <begin position="39"/>
        <end position="62"/>
    </location>
</feature>
<comment type="caution">
    <text evidence="3">The sequence shown here is derived from an EMBL/GenBank/DDBJ whole genome shotgun (WGS) entry which is preliminary data.</text>
</comment>
<evidence type="ECO:0000256" key="2">
    <source>
        <dbReference type="SAM" id="Phobius"/>
    </source>
</evidence>
<dbReference type="GO" id="GO:0016287">
    <property type="term" value="F:glycerone-phosphate O-acyltransferase activity"/>
    <property type="evidence" value="ECO:0007669"/>
    <property type="project" value="TreeGrafter"/>
</dbReference>
<feature type="compositionally biased region" description="Basic and acidic residues" evidence="1">
    <location>
        <begin position="283"/>
        <end position="295"/>
    </location>
</feature>
<feature type="non-terminal residue" evidence="3">
    <location>
        <position position="1"/>
    </location>
</feature>